<reference evidence="2" key="2">
    <citation type="submission" date="2023-06" db="EMBL/GenBank/DDBJ databases">
        <authorList>
            <consortium name="Lawrence Berkeley National Laboratory"/>
            <person name="Mondo S.J."/>
            <person name="Hensen N."/>
            <person name="Bonometti L."/>
            <person name="Westerberg I."/>
            <person name="Brannstrom I.O."/>
            <person name="Guillou S."/>
            <person name="Cros-Aarteil S."/>
            <person name="Calhoun S."/>
            <person name="Haridas S."/>
            <person name="Kuo A."/>
            <person name="Pangilinan J."/>
            <person name="Riley R."/>
            <person name="Labutti K."/>
            <person name="Andreopoulos B."/>
            <person name="Lipzen A."/>
            <person name="Chen C."/>
            <person name="Yanf M."/>
            <person name="Daum C."/>
            <person name="Ng V."/>
            <person name="Clum A."/>
            <person name="Steindorff A."/>
            <person name="Ohm R."/>
            <person name="Martin F."/>
            <person name="Silar P."/>
            <person name="Natvig D."/>
            <person name="Lalanne C."/>
            <person name="Gautier V."/>
            <person name="Ament-Velasquez S.L."/>
            <person name="Kruys A."/>
            <person name="Hutchinson M.I."/>
            <person name="Powell A.J."/>
            <person name="Barry K."/>
            <person name="Miller A.N."/>
            <person name="Grigoriev I.V."/>
            <person name="Debuchy R."/>
            <person name="Gladieux P."/>
            <person name="Thoren M.H."/>
            <person name="Johannesson H."/>
        </authorList>
    </citation>
    <scope>NUCLEOTIDE SEQUENCE</scope>
    <source>
        <strain evidence="2">PSN324</strain>
    </source>
</reference>
<comment type="caution">
    <text evidence="2">The sequence shown here is derived from an EMBL/GenBank/DDBJ whole genome shotgun (WGS) entry which is preliminary data.</text>
</comment>
<evidence type="ECO:0000313" key="2">
    <source>
        <dbReference type="EMBL" id="KAK4463086.1"/>
    </source>
</evidence>
<protein>
    <submittedName>
        <fullName evidence="2">Uncharacterized protein</fullName>
    </submittedName>
</protein>
<reference evidence="2" key="1">
    <citation type="journal article" date="2023" name="Mol. Phylogenet. Evol.">
        <title>Genome-scale phylogeny and comparative genomics of the fungal order Sordariales.</title>
        <authorList>
            <person name="Hensen N."/>
            <person name="Bonometti L."/>
            <person name="Westerberg I."/>
            <person name="Brannstrom I.O."/>
            <person name="Guillou S."/>
            <person name="Cros-Aarteil S."/>
            <person name="Calhoun S."/>
            <person name="Haridas S."/>
            <person name="Kuo A."/>
            <person name="Mondo S."/>
            <person name="Pangilinan J."/>
            <person name="Riley R."/>
            <person name="LaButti K."/>
            <person name="Andreopoulos B."/>
            <person name="Lipzen A."/>
            <person name="Chen C."/>
            <person name="Yan M."/>
            <person name="Daum C."/>
            <person name="Ng V."/>
            <person name="Clum A."/>
            <person name="Steindorff A."/>
            <person name="Ohm R.A."/>
            <person name="Martin F."/>
            <person name="Silar P."/>
            <person name="Natvig D.O."/>
            <person name="Lalanne C."/>
            <person name="Gautier V."/>
            <person name="Ament-Velasquez S.L."/>
            <person name="Kruys A."/>
            <person name="Hutchinson M.I."/>
            <person name="Powell A.J."/>
            <person name="Barry K."/>
            <person name="Miller A.N."/>
            <person name="Grigoriev I.V."/>
            <person name="Debuchy R."/>
            <person name="Gladieux P."/>
            <person name="Hiltunen Thoren M."/>
            <person name="Johannesson H."/>
        </authorList>
    </citation>
    <scope>NUCLEOTIDE SEQUENCE</scope>
    <source>
        <strain evidence="2">PSN324</strain>
    </source>
</reference>
<keyword evidence="3" id="KW-1185">Reference proteome</keyword>
<sequence length="373" mass="37689">MKSQNLGLFLAIGGAIAVPAPFPEEQTAQQGQVAQVDQHAQAPQMVQDGKMPQMGQQGQMMQELSAEQRALITELSAQFPQLNALLIPGGSGGLLGSVPIIGDLLATLPLATIIQNLPILGPLLGPILAPLIGTGAPETRPGTSTGGGITIPGLPFPIPIPFPLPLPLGVATSQNQASEVAADPEVNSPISKREANAQQAAMAALEHLVMETKQQAQHIQQIINDHADAEPEERMQALVEPLTVLSENLKVGVSRASPALGSLLSGVPLVGDLLGQPKSPLGLVTELLNTVLNLVQSLLGGGGAAGGQPGLGQLLGGGLLNTVVGQSGLGGILGGLLAGQSSPIAPLINQILGVVSGLLPVPRPSATSVASSS</sequence>
<accession>A0AAV9HVJ5</accession>
<keyword evidence="1" id="KW-0732">Signal</keyword>
<feature type="signal peptide" evidence="1">
    <location>
        <begin position="1"/>
        <end position="17"/>
    </location>
</feature>
<proteinExistence type="predicted"/>
<feature type="chain" id="PRO_5043731865" evidence="1">
    <location>
        <begin position="18"/>
        <end position="373"/>
    </location>
</feature>
<dbReference type="EMBL" id="MU864963">
    <property type="protein sequence ID" value="KAK4463086.1"/>
    <property type="molecule type" value="Genomic_DNA"/>
</dbReference>
<name>A0AAV9HVJ5_9PEZI</name>
<dbReference type="Proteomes" id="UP001321749">
    <property type="component" value="Unassembled WGS sequence"/>
</dbReference>
<dbReference type="AlphaFoldDB" id="A0AAV9HVJ5"/>
<gene>
    <name evidence="2" type="ORF">QBC42DRAFT_296202</name>
</gene>
<evidence type="ECO:0000313" key="3">
    <source>
        <dbReference type="Proteomes" id="UP001321749"/>
    </source>
</evidence>
<evidence type="ECO:0000256" key="1">
    <source>
        <dbReference type="SAM" id="SignalP"/>
    </source>
</evidence>
<organism evidence="2 3">
    <name type="scientific">Cladorrhinum samala</name>
    <dbReference type="NCBI Taxonomy" id="585594"/>
    <lineage>
        <taxon>Eukaryota</taxon>
        <taxon>Fungi</taxon>
        <taxon>Dikarya</taxon>
        <taxon>Ascomycota</taxon>
        <taxon>Pezizomycotina</taxon>
        <taxon>Sordariomycetes</taxon>
        <taxon>Sordariomycetidae</taxon>
        <taxon>Sordariales</taxon>
        <taxon>Podosporaceae</taxon>
        <taxon>Cladorrhinum</taxon>
    </lineage>
</organism>